<comment type="function">
    <text evidence="10">FliG is one of three proteins (FliG, FliN, FliM) that forms the rotor-mounted switch complex (C ring), located at the base of the basal body. This complex interacts with the CheY and CheZ chemotaxis proteins, in addition to contacting components of the motor that determine the direction of flagellar rotation.</text>
</comment>
<evidence type="ECO:0000256" key="7">
    <source>
        <dbReference type="ARBA" id="ARBA00022779"/>
    </source>
</evidence>
<dbReference type="Pfam" id="PF14842">
    <property type="entry name" value="FliG_N"/>
    <property type="match status" value="1"/>
</dbReference>
<dbReference type="GO" id="GO:0071973">
    <property type="term" value="P:bacterial-type flagellum-dependent cell motility"/>
    <property type="evidence" value="ECO:0007669"/>
    <property type="project" value="InterPro"/>
</dbReference>
<gene>
    <name evidence="15" type="ORF">I6N98_10380</name>
</gene>
<dbReference type="GO" id="GO:0009425">
    <property type="term" value="C:bacterial-type flagellum basal body"/>
    <property type="evidence" value="ECO:0007669"/>
    <property type="project" value="UniProtKB-SubCell"/>
</dbReference>
<keyword evidence="16" id="KW-1185">Reference proteome</keyword>
<proteinExistence type="inferred from homology"/>
<keyword evidence="9" id="KW-0975">Bacterial flagellum</keyword>
<protein>
    <recommendedName>
        <fullName evidence="4">Flagellar motor switch protein FliG</fullName>
    </recommendedName>
</protein>
<keyword evidence="7" id="KW-0283">Flagellar rotation</keyword>
<keyword evidence="11" id="KW-0812">Transmembrane</keyword>
<feature type="domain" description="Flagellar motor switch protein FliG C-terminal" evidence="12">
    <location>
        <begin position="427"/>
        <end position="532"/>
    </location>
</feature>
<evidence type="ECO:0000256" key="3">
    <source>
        <dbReference type="ARBA" id="ARBA00010299"/>
    </source>
</evidence>
<evidence type="ECO:0000256" key="8">
    <source>
        <dbReference type="ARBA" id="ARBA00023136"/>
    </source>
</evidence>
<dbReference type="Pfam" id="PF01706">
    <property type="entry name" value="FliG_C"/>
    <property type="match status" value="1"/>
</dbReference>
<keyword evidence="11" id="KW-1133">Transmembrane helix</keyword>
<evidence type="ECO:0000256" key="5">
    <source>
        <dbReference type="ARBA" id="ARBA00022475"/>
    </source>
</evidence>
<dbReference type="EMBL" id="CP066167">
    <property type="protein sequence ID" value="QQD16797.1"/>
    <property type="molecule type" value="Genomic_DNA"/>
</dbReference>
<dbReference type="InterPro" id="IPR023087">
    <property type="entry name" value="Flg_Motor_Flig_C"/>
</dbReference>
<dbReference type="GO" id="GO:0005886">
    <property type="term" value="C:plasma membrane"/>
    <property type="evidence" value="ECO:0007669"/>
    <property type="project" value="UniProtKB-SubCell"/>
</dbReference>
<reference evidence="15 16" key="1">
    <citation type="submission" date="2020-12" db="EMBL/GenBank/DDBJ databases">
        <authorList>
            <person name="Shan Y."/>
        </authorList>
    </citation>
    <scope>NUCLEOTIDE SEQUENCE [LARGE SCALE GENOMIC DNA]</scope>
    <source>
        <strain evidence="16">csc3.9</strain>
    </source>
</reference>
<dbReference type="InterPro" id="IPR000090">
    <property type="entry name" value="Flg_Motor_Flig"/>
</dbReference>
<dbReference type="InterPro" id="IPR011002">
    <property type="entry name" value="FliG_a-hlx"/>
</dbReference>
<dbReference type="GO" id="GO:0003774">
    <property type="term" value="F:cytoskeletal motor activity"/>
    <property type="evidence" value="ECO:0007669"/>
    <property type="project" value="InterPro"/>
</dbReference>
<keyword evidence="8 11" id="KW-0472">Membrane</keyword>
<keyword evidence="6" id="KW-0145">Chemotaxis</keyword>
<comment type="similarity">
    <text evidence="3">Belongs to the FliG family.</text>
</comment>
<comment type="subcellular location">
    <subcellularLocation>
        <location evidence="1">Bacterial flagellum basal body</location>
    </subcellularLocation>
    <subcellularLocation>
        <location evidence="2">Cell inner membrane</location>
        <topology evidence="2">Peripheral membrane protein</topology>
        <orientation evidence="2">Cytoplasmic side</orientation>
    </subcellularLocation>
</comment>
<keyword evidence="5" id="KW-1003">Cell membrane</keyword>
<accession>A0A7T4QY29</accession>
<evidence type="ECO:0000256" key="6">
    <source>
        <dbReference type="ARBA" id="ARBA00022500"/>
    </source>
</evidence>
<dbReference type="PRINTS" id="PR00954">
    <property type="entry name" value="FLGMOTORFLIG"/>
</dbReference>
<dbReference type="PANTHER" id="PTHR30534">
    <property type="entry name" value="FLAGELLAR MOTOR SWITCH PROTEIN FLIG"/>
    <property type="match status" value="1"/>
</dbReference>
<dbReference type="KEGG" id="snan:I6N98_10380"/>
<evidence type="ECO:0000313" key="16">
    <source>
        <dbReference type="Proteomes" id="UP000596063"/>
    </source>
</evidence>
<dbReference type="Gene3D" id="1.10.220.30">
    <property type="match status" value="3"/>
</dbReference>
<evidence type="ECO:0000256" key="10">
    <source>
        <dbReference type="ARBA" id="ARBA00025598"/>
    </source>
</evidence>
<feature type="domain" description="Flagellar motor switch protein FliG N-terminal" evidence="14">
    <location>
        <begin position="218"/>
        <end position="306"/>
    </location>
</feature>
<dbReference type="Pfam" id="PF14841">
    <property type="entry name" value="FliG_M"/>
    <property type="match status" value="1"/>
</dbReference>
<dbReference type="PANTHER" id="PTHR30534:SF0">
    <property type="entry name" value="FLAGELLAR MOTOR SWITCH PROTEIN FLIG"/>
    <property type="match status" value="1"/>
</dbReference>
<dbReference type="InterPro" id="IPR032779">
    <property type="entry name" value="FliG_M"/>
</dbReference>
<evidence type="ECO:0000256" key="1">
    <source>
        <dbReference type="ARBA" id="ARBA00004117"/>
    </source>
</evidence>
<dbReference type="SUPFAM" id="SSF48029">
    <property type="entry name" value="FliG"/>
    <property type="match status" value="2"/>
</dbReference>
<evidence type="ECO:0000256" key="4">
    <source>
        <dbReference type="ARBA" id="ARBA00021870"/>
    </source>
</evidence>
<dbReference type="Proteomes" id="UP000596063">
    <property type="component" value="Chromosome"/>
</dbReference>
<dbReference type="AlphaFoldDB" id="A0A7T4QY29"/>
<feature type="transmembrane region" description="Helical" evidence="11">
    <location>
        <begin position="135"/>
        <end position="157"/>
    </location>
</feature>
<dbReference type="InterPro" id="IPR028263">
    <property type="entry name" value="FliG_N"/>
</dbReference>
<organism evidence="15 16">
    <name type="scientific">Spongiibacter nanhainus</name>
    <dbReference type="NCBI Taxonomy" id="2794344"/>
    <lineage>
        <taxon>Bacteria</taxon>
        <taxon>Pseudomonadati</taxon>
        <taxon>Pseudomonadota</taxon>
        <taxon>Gammaproteobacteria</taxon>
        <taxon>Cellvibrionales</taxon>
        <taxon>Spongiibacteraceae</taxon>
        <taxon>Spongiibacter</taxon>
    </lineage>
</organism>
<name>A0A7T4QY29_9GAMM</name>
<evidence type="ECO:0000259" key="12">
    <source>
        <dbReference type="Pfam" id="PF01706"/>
    </source>
</evidence>
<evidence type="ECO:0000313" key="15">
    <source>
        <dbReference type="EMBL" id="QQD16797.1"/>
    </source>
</evidence>
<evidence type="ECO:0000256" key="9">
    <source>
        <dbReference type="ARBA" id="ARBA00023143"/>
    </source>
</evidence>
<evidence type="ECO:0000256" key="11">
    <source>
        <dbReference type="SAM" id="Phobius"/>
    </source>
</evidence>
<feature type="domain" description="Flagellar motor switch protein FliG middle" evidence="13">
    <location>
        <begin position="325"/>
        <end position="396"/>
    </location>
</feature>
<evidence type="ECO:0000256" key="2">
    <source>
        <dbReference type="ARBA" id="ARBA00004515"/>
    </source>
</evidence>
<sequence length="540" mass="58199">MTTSRYMALPAMSLLVLALSFAALLWGLAAIESPGRQMRADDDTSRRELHLESRAKALLADSIAPRDLSVSVILEAHTNRDSSVHVLVRVKETTLQGQNSDQLYQTLWKGLALNAERGDSLEVIAAPFNRQLVRLIPALLAQLVGIVGFLGAAAVLVRWGFVTLRPRGGAADFNQQLQQVRGIASEQPARLAAVLRHWLSAEAGSEARQMDIDPLVAEEASQLLLALPEADAANVIKRLPPGLVQPLAARMVDTATPGSAELRSILARVVDDLEVFGDVASGDNIDIFKLLSSAIGPEQAKLVHQSLAIKSPLPNIQRLKWLGASAVVDIIAEEHPQVQTVVIAALPAEQASAVVLGLDEERRVDVLARLADLQSLSTAAFEELDALIGEQLKNTNRPVKQPVEGQQLAANLLNRLDSADEAALLQGLRSRHPDSAGQVENHLFGFDQLAQLTRGDLRSILESVNNETVATALSGATAAVSSRILDALLVERRPAVRAMLSKNKPRASDLQLAREELVLVARRMAESGEIALDSRPVESF</sequence>
<dbReference type="GO" id="GO:0006935">
    <property type="term" value="P:chemotaxis"/>
    <property type="evidence" value="ECO:0007669"/>
    <property type="project" value="UniProtKB-KW"/>
</dbReference>
<evidence type="ECO:0000259" key="13">
    <source>
        <dbReference type="Pfam" id="PF14841"/>
    </source>
</evidence>
<evidence type="ECO:0000259" key="14">
    <source>
        <dbReference type="Pfam" id="PF14842"/>
    </source>
</evidence>